<organism evidence="3 4">
    <name type="scientific">Corynebacterium liangguodongii</name>
    <dbReference type="NCBI Taxonomy" id="2079535"/>
    <lineage>
        <taxon>Bacteria</taxon>
        <taxon>Bacillati</taxon>
        <taxon>Actinomycetota</taxon>
        <taxon>Actinomycetes</taxon>
        <taxon>Mycobacteriales</taxon>
        <taxon>Corynebacteriaceae</taxon>
        <taxon>Corynebacterium</taxon>
    </lineage>
</organism>
<feature type="domain" description="Rad50/SbcC-type AAA" evidence="2">
    <location>
        <begin position="5"/>
        <end position="151"/>
    </location>
</feature>
<accession>A0A2S0WG48</accession>
<dbReference type="InterPro" id="IPR003959">
    <property type="entry name" value="ATPase_AAA_core"/>
</dbReference>
<dbReference type="GO" id="GO:0006302">
    <property type="term" value="P:double-strand break repair"/>
    <property type="evidence" value="ECO:0007669"/>
    <property type="project" value="InterPro"/>
</dbReference>
<keyword evidence="4" id="KW-1185">Reference proteome</keyword>
<dbReference type="PANTHER" id="PTHR43581:SF2">
    <property type="entry name" value="EXCINUCLEASE ATPASE SUBUNIT"/>
    <property type="match status" value="1"/>
</dbReference>
<dbReference type="Pfam" id="PF13476">
    <property type="entry name" value="AAA_23"/>
    <property type="match status" value="1"/>
</dbReference>
<dbReference type="Proteomes" id="UP000244754">
    <property type="component" value="Chromosome"/>
</dbReference>
<dbReference type="Pfam" id="PF13304">
    <property type="entry name" value="AAA_21"/>
    <property type="match status" value="1"/>
</dbReference>
<name>A0A2S0WG48_9CORY</name>
<dbReference type="InterPro" id="IPR038729">
    <property type="entry name" value="Rad50/SbcC_AAA"/>
</dbReference>
<reference evidence="4" key="1">
    <citation type="submission" date="2018-01" db="EMBL/GenBank/DDBJ databases">
        <authorList>
            <person name="Li J."/>
        </authorList>
    </citation>
    <scope>NUCLEOTIDE SEQUENCE [LARGE SCALE GENOMIC DNA]</scope>
    <source>
        <strain evidence="4">2184</strain>
    </source>
</reference>
<evidence type="ECO:0000313" key="4">
    <source>
        <dbReference type="Proteomes" id="UP000244754"/>
    </source>
</evidence>
<dbReference type="Gene3D" id="3.40.50.300">
    <property type="entry name" value="P-loop containing nucleotide triphosphate hydrolases"/>
    <property type="match status" value="2"/>
</dbReference>
<dbReference type="EMBL" id="CP026948">
    <property type="protein sequence ID" value="AWB84706.1"/>
    <property type="molecule type" value="Genomic_DNA"/>
</dbReference>
<dbReference type="InterPro" id="IPR027417">
    <property type="entry name" value="P-loop_NTPase"/>
</dbReference>
<sequence length="441" mass="48542">MEIRSLHVKNFRRFDDLSVTFDKRMTVIAARNGLGKTTVLEGVALALGPFVGAFDDGKSEHIKRSDARYVPLANGSNAQQFPVVIEATFASPPLHSVRELRSSKGKTTTGGSNQLSQFARELQESILLENLVDLPIMCYYSSKRLWVHHKSTVGKLPGNSRTTGYTDSLSALSSFNQLTKWVQKATMANLQAAQRPEAGSSSSLPDQLNGVALTVAKALAEEGWTDFEYDIAEQDLVMFHPDHGRLPVSALSDGLRAMATLVADIARRACQLNPHLGSRAPEKTTGIVLIDEVDLHLHPEWQQRVLGGLRNAFPNVQFIVSTHSPQVLSSATKHEIRVISQDSEGAWCALEPVDEIVGLPSYVALSQVMEVDPRPPVTAAEKISEYTRLIEAGEVSSHAAHDLRRELEELYGRGHPVLRDADRLARFQAIKLRRKESSTDA</sequence>
<dbReference type="PANTHER" id="PTHR43581">
    <property type="entry name" value="ATP/GTP PHOSPHATASE"/>
    <property type="match status" value="1"/>
</dbReference>
<dbReference type="KEGG" id="clia:C3E79_09665"/>
<dbReference type="GO" id="GO:0005524">
    <property type="term" value="F:ATP binding"/>
    <property type="evidence" value="ECO:0007669"/>
    <property type="project" value="UniProtKB-KW"/>
</dbReference>
<dbReference type="InterPro" id="IPR051396">
    <property type="entry name" value="Bact_Antivir_Def_Nuclease"/>
</dbReference>
<keyword evidence="3" id="KW-0067">ATP-binding</keyword>
<dbReference type="AlphaFoldDB" id="A0A2S0WG48"/>
<dbReference type="OrthoDB" id="9815944at2"/>
<evidence type="ECO:0000259" key="1">
    <source>
        <dbReference type="Pfam" id="PF13304"/>
    </source>
</evidence>
<protein>
    <submittedName>
        <fullName evidence="3">ATP-binding protein</fullName>
    </submittedName>
</protein>
<keyword evidence="3" id="KW-0547">Nucleotide-binding</keyword>
<dbReference type="RefSeq" id="WP_108404714.1">
    <property type="nucleotide sequence ID" value="NZ_CP026948.1"/>
</dbReference>
<evidence type="ECO:0000259" key="2">
    <source>
        <dbReference type="Pfam" id="PF13476"/>
    </source>
</evidence>
<evidence type="ECO:0000313" key="3">
    <source>
        <dbReference type="EMBL" id="AWB84706.1"/>
    </source>
</evidence>
<dbReference type="GO" id="GO:0016887">
    <property type="term" value="F:ATP hydrolysis activity"/>
    <property type="evidence" value="ECO:0007669"/>
    <property type="project" value="InterPro"/>
</dbReference>
<gene>
    <name evidence="3" type="ORF">C3E79_09665</name>
</gene>
<feature type="domain" description="ATPase AAA-type core" evidence="1">
    <location>
        <begin position="236"/>
        <end position="329"/>
    </location>
</feature>
<proteinExistence type="predicted"/>
<dbReference type="SUPFAM" id="SSF52540">
    <property type="entry name" value="P-loop containing nucleoside triphosphate hydrolases"/>
    <property type="match status" value="1"/>
</dbReference>